<accession>A0A5N6TRF5</accession>
<keyword evidence="8" id="KW-1185">Reference proteome</keyword>
<dbReference type="Proteomes" id="UP000325780">
    <property type="component" value="Unassembled WGS sequence"/>
</dbReference>
<dbReference type="PANTHER" id="PTHR28234">
    <property type="entry name" value="NUCLEAR CONTROL OF ATPASE PROTEIN 2"/>
    <property type="match status" value="1"/>
</dbReference>
<gene>
    <name evidence="7" type="ORF">BDV25DRAFT_157444</name>
</gene>
<keyword evidence="4" id="KW-0496">Mitochondrion</keyword>
<keyword evidence="3 6" id="KW-1133">Transmembrane helix</keyword>
<evidence type="ECO:0000313" key="8">
    <source>
        <dbReference type="Proteomes" id="UP000325780"/>
    </source>
</evidence>
<evidence type="ECO:0000313" key="7">
    <source>
        <dbReference type="EMBL" id="KAE8148857.1"/>
    </source>
</evidence>
<dbReference type="OrthoDB" id="413313at2759"/>
<feature type="transmembrane region" description="Helical" evidence="6">
    <location>
        <begin position="534"/>
        <end position="556"/>
    </location>
</feature>
<evidence type="ECO:0000256" key="4">
    <source>
        <dbReference type="ARBA" id="ARBA00023128"/>
    </source>
</evidence>
<evidence type="ECO:0000256" key="5">
    <source>
        <dbReference type="ARBA" id="ARBA00023136"/>
    </source>
</evidence>
<sequence length="660" mass="74698">MLCSSITMSVINNNIRRIDVQFDKAKQQIDELHVTTIGLHKQAGNLEAVIKHMSLLEDAVSSLSVNSKSRAILHPEQIGGIVTNIHHTLSELHELMLDEPIEHAVQEFMWLVVAKAAVQTLGVILQSFLDRALALNDEISYWDSVLVSPWYTILYTIQIFPYRIWHKLMDTRSCEDDNSADAGQPAPGSHNRATKFNTRQNYFCPGRSQALRTNILSPFITAKFGIKKRLGLLRQIRNFHASSIGLLIEECFPIHTGDNLFDSPESLFIDEHWHTTVFKSVDLMGTLLQSVRFDSGVFELREDTSWISDNGSRLSRERSTDISSSKASPGLVAENLHDILFRLLPAYKTNSLKVVSRLGRPSCLVRYWLPISTVALSASTLLRILTNHRHELVRWATNFGTTAVEFWCNWVIDPIHRLIGTIKHDETSEIALMSRNSLEADRASLERMVIDFILDRGHSKHSGLSLNIDSIAEKVREGDLTPVLRAYEKDLRSPFAGTVRGDLVRALLIQIQKTKVDVEIAIGGIDALLKSQELVFGFVGLTPGILVSYMSLQWLYGLFGNRKGLQVGRKKYELRHALRNIHRTLTLSASTATGLLTSRDHGLLICDAEVLLRKADLILRGADRRTFQEDLNDLVNQRGIDRQFDIIDRMSWTHSEYIRR</sequence>
<evidence type="ECO:0000256" key="1">
    <source>
        <dbReference type="ARBA" id="ARBA00004225"/>
    </source>
</evidence>
<evidence type="ECO:0000256" key="2">
    <source>
        <dbReference type="ARBA" id="ARBA00022692"/>
    </source>
</evidence>
<dbReference type="AlphaFoldDB" id="A0A5N6TRF5"/>
<reference evidence="7 8" key="1">
    <citation type="submission" date="2019-04" db="EMBL/GenBank/DDBJ databases">
        <title>Friends and foes A comparative genomics study of 23 Aspergillus species from section Flavi.</title>
        <authorList>
            <consortium name="DOE Joint Genome Institute"/>
            <person name="Kjaerbolling I."/>
            <person name="Vesth T."/>
            <person name="Frisvad J.C."/>
            <person name="Nybo J.L."/>
            <person name="Theobald S."/>
            <person name="Kildgaard S."/>
            <person name="Isbrandt T."/>
            <person name="Kuo A."/>
            <person name="Sato A."/>
            <person name="Lyhne E.K."/>
            <person name="Kogle M.E."/>
            <person name="Wiebenga A."/>
            <person name="Kun R.S."/>
            <person name="Lubbers R.J."/>
            <person name="Makela M.R."/>
            <person name="Barry K."/>
            <person name="Chovatia M."/>
            <person name="Clum A."/>
            <person name="Daum C."/>
            <person name="Haridas S."/>
            <person name="He G."/>
            <person name="LaButti K."/>
            <person name="Lipzen A."/>
            <person name="Mondo S."/>
            <person name="Riley R."/>
            <person name="Salamov A."/>
            <person name="Simmons B.A."/>
            <person name="Magnuson J.K."/>
            <person name="Henrissat B."/>
            <person name="Mortensen U.H."/>
            <person name="Larsen T.O."/>
            <person name="Devries R.P."/>
            <person name="Grigoriev I.V."/>
            <person name="Machida M."/>
            <person name="Baker S.E."/>
            <person name="Andersen M.R."/>
        </authorList>
    </citation>
    <scope>NUCLEOTIDE SEQUENCE [LARGE SCALE GENOMIC DNA]</scope>
    <source>
        <strain evidence="7 8">IBT 18842</strain>
    </source>
</reference>
<proteinExistence type="predicted"/>
<dbReference type="InterPro" id="IPR013946">
    <property type="entry name" value="NCA2-like"/>
</dbReference>
<dbReference type="Pfam" id="PF08637">
    <property type="entry name" value="NCA2"/>
    <property type="match status" value="1"/>
</dbReference>
<keyword evidence="2 6" id="KW-0812">Transmembrane</keyword>
<keyword evidence="5 6" id="KW-0472">Membrane</keyword>
<protein>
    <submittedName>
        <fullName evidence="7">ATP synthase regulation protein NCA2-domain-containing protein</fullName>
    </submittedName>
</protein>
<dbReference type="EMBL" id="ML742144">
    <property type="protein sequence ID" value="KAE8148857.1"/>
    <property type="molecule type" value="Genomic_DNA"/>
</dbReference>
<comment type="subcellular location">
    <subcellularLocation>
        <location evidence="1">Mitochondrion membrane</location>
        <topology evidence="1">Multi-pass membrane protein</topology>
    </subcellularLocation>
</comment>
<dbReference type="PANTHER" id="PTHR28234:SF1">
    <property type="entry name" value="NUCLEAR CONTROL OF ATPASE PROTEIN 2"/>
    <property type="match status" value="1"/>
</dbReference>
<evidence type="ECO:0000256" key="3">
    <source>
        <dbReference type="ARBA" id="ARBA00022989"/>
    </source>
</evidence>
<dbReference type="GO" id="GO:0005741">
    <property type="term" value="C:mitochondrial outer membrane"/>
    <property type="evidence" value="ECO:0007669"/>
    <property type="project" value="TreeGrafter"/>
</dbReference>
<organism evidence="7 8">
    <name type="scientific">Aspergillus avenaceus</name>
    <dbReference type="NCBI Taxonomy" id="36643"/>
    <lineage>
        <taxon>Eukaryota</taxon>
        <taxon>Fungi</taxon>
        <taxon>Dikarya</taxon>
        <taxon>Ascomycota</taxon>
        <taxon>Pezizomycotina</taxon>
        <taxon>Eurotiomycetes</taxon>
        <taxon>Eurotiomycetidae</taxon>
        <taxon>Eurotiales</taxon>
        <taxon>Aspergillaceae</taxon>
        <taxon>Aspergillus</taxon>
        <taxon>Aspergillus subgen. Circumdati</taxon>
    </lineage>
</organism>
<name>A0A5N6TRF5_ASPAV</name>
<evidence type="ECO:0000256" key="6">
    <source>
        <dbReference type="SAM" id="Phobius"/>
    </source>
</evidence>